<evidence type="ECO:0000313" key="3">
    <source>
        <dbReference type="Proteomes" id="UP000000576"/>
    </source>
</evidence>
<dbReference type="AlphaFoldDB" id="A0AAI7ZHH1"/>
<dbReference type="KEGG" id="xac:XAC3287"/>
<accession>A0AAI7ZHH1</accession>
<feature type="transmembrane region" description="Helical" evidence="1">
    <location>
        <begin position="136"/>
        <end position="153"/>
    </location>
</feature>
<gene>
    <name evidence="2" type="ordered locus">XAC3287</name>
</gene>
<name>A0AAI7ZHH1_XANAC</name>
<feature type="transmembrane region" description="Helical" evidence="1">
    <location>
        <begin position="113"/>
        <end position="130"/>
    </location>
</feature>
<proteinExistence type="predicted"/>
<reference evidence="2 3" key="1">
    <citation type="journal article" date="2002" name="Nature">
        <title>Comparison of the genomes of two Xanthomonas pathogens with differing host specificities.</title>
        <authorList>
            <person name="da Silva A.C."/>
            <person name="Ferro J.A."/>
            <person name="Reinach F.C."/>
            <person name="Farah C.S."/>
            <person name="Furlan L.R."/>
            <person name="Quaggio R.B."/>
            <person name="Monteiro-Vitorello C.B."/>
            <person name="Van Sluys M.A."/>
            <person name="Almeida N.F."/>
            <person name="Alves L.M."/>
            <person name="do Amaral A.M."/>
            <person name="Bertolini M.C."/>
            <person name="Camargo L.E."/>
            <person name="Camarotte G."/>
            <person name="Cannavan F."/>
            <person name="Cardozo J."/>
            <person name="Chambergo F."/>
            <person name="Ciapina L.P."/>
            <person name="Cicarelli R.M."/>
            <person name="Coutinho L.L."/>
            <person name="Cursino-Santos J.R."/>
            <person name="El-Dorry H."/>
            <person name="Faria J.B."/>
            <person name="Ferreira A.J."/>
            <person name="Ferreira R.C."/>
            <person name="Ferro M.I."/>
            <person name="Formighieri E.F."/>
            <person name="Franco M.C."/>
            <person name="Greggio C.C."/>
            <person name="Gruber A."/>
            <person name="Katsuyama A.M."/>
            <person name="Kishi L.T."/>
            <person name="Leite R.P."/>
            <person name="Lemos E.G."/>
            <person name="Lemos M.V."/>
            <person name="Locali E.C."/>
            <person name="Machado M.A."/>
            <person name="Madeira A.M."/>
            <person name="Martinez-Rossi N.M."/>
            <person name="Martins E.C."/>
            <person name="Meidanis J."/>
            <person name="Menck C.F."/>
            <person name="Miyaki C.Y."/>
            <person name="Moon D.H."/>
            <person name="Moreira L.M."/>
            <person name="Novo M.T."/>
            <person name="Okura V.K."/>
            <person name="Oliveira M.C."/>
            <person name="Oliveira V.R."/>
            <person name="Pereira H.A."/>
            <person name="Rossi A."/>
            <person name="Sena J.A."/>
            <person name="Silva C."/>
            <person name="de Souza R.F."/>
            <person name="Spinola L.A."/>
            <person name="Takita M.A."/>
            <person name="Tamura R.E."/>
            <person name="Teixeira E.C."/>
            <person name="Tezza R.I."/>
            <person name="Trindade dos Santos M."/>
            <person name="Truffi D."/>
            <person name="Tsai S.M."/>
            <person name="White F.F."/>
            <person name="Setubal J.C."/>
            <person name="Kitajima J.P."/>
        </authorList>
    </citation>
    <scope>NUCLEOTIDE SEQUENCE [LARGE SCALE GENOMIC DNA]</scope>
    <source>
        <strain evidence="2 3">306</strain>
    </source>
</reference>
<sequence>MRTAFETMVSTKEGAECMQFQFWSAVLLFLGSYLPLAVILMVQDIATKYWSAPLCGWKGQWNCQFQILAHSWLAWGTVAVTFGALLLMVVALRSVRLPHRVHVQEVKAIPNDLINYVLPYVVSFMGLSYADPQKLGGFLVFWVVLFLITYRSGQILMNPLLIVLGWKLYEVKVGLGQSGAIRMARVLKKGPLVPSIQMAEEIQDVYLMRDP</sequence>
<keyword evidence="1" id="KW-1133">Transmembrane helix</keyword>
<evidence type="ECO:0000256" key="1">
    <source>
        <dbReference type="SAM" id="Phobius"/>
    </source>
</evidence>
<dbReference type="EMBL" id="AE008923">
    <property type="protein sequence ID" value="AAM38131.1"/>
    <property type="molecule type" value="Genomic_DNA"/>
</dbReference>
<keyword evidence="1" id="KW-0472">Membrane</keyword>
<feature type="transmembrane region" description="Helical" evidence="1">
    <location>
        <begin position="20"/>
        <end position="42"/>
    </location>
</feature>
<organism evidence="2 3">
    <name type="scientific">Xanthomonas axonopodis pv. citri (strain 306)</name>
    <dbReference type="NCBI Taxonomy" id="190486"/>
    <lineage>
        <taxon>Bacteria</taxon>
        <taxon>Pseudomonadati</taxon>
        <taxon>Pseudomonadota</taxon>
        <taxon>Gammaproteobacteria</taxon>
        <taxon>Lysobacterales</taxon>
        <taxon>Lysobacteraceae</taxon>
        <taxon>Xanthomonas</taxon>
    </lineage>
</organism>
<dbReference type="Proteomes" id="UP000000576">
    <property type="component" value="Chromosome"/>
</dbReference>
<protein>
    <submittedName>
        <fullName evidence="2">Uncharacterized protein</fullName>
    </submittedName>
</protein>
<evidence type="ECO:0000313" key="2">
    <source>
        <dbReference type="EMBL" id="AAM38131.1"/>
    </source>
</evidence>
<feature type="transmembrane region" description="Helical" evidence="1">
    <location>
        <begin position="72"/>
        <end position="92"/>
    </location>
</feature>
<keyword evidence="1" id="KW-0812">Transmembrane</keyword>